<protein>
    <submittedName>
        <fullName evidence="2">Endoribonuclease L-PSP</fullName>
    </submittedName>
</protein>
<dbReference type="GO" id="GO:0019239">
    <property type="term" value="F:deaminase activity"/>
    <property type="evidence" value="ECO:0007669"/>
    <property type="project" value="TreeGrafter"/>
</dbReference>
<dbReference type="FunFam" id="3.30.1330.40:FF:000001">
    <property type="entry name" value="L-PSP family endoribonuclease"/>
    <property type="match status" value="1"/>
</dbReference>
<dbReference type="EMBL" id="CP002456">
    <property type="protein sequence ID" value="ADU91021.1"/>
    <property type="molecule type" value="Genomic_DNA"/>
</dbReference>
<proteinExistence type="inferred from homology"/>
<dbReference type="PANTHER" id="PTHR11803">
    <property type="entry name" value="2-IMINOBUTANOATE/2-IMINOPROPANOATE DEAMINASE RIDA"/>
    <property type="match status" value="1"/>
</dbReference>
<dbReference type="Pfam" id="PF01042">
    <property type="entry name" value="Ribonuc_L-PSP"/>
    <property type="match status" value="1"/>
</dbReference>
<dbReference type="CDD" id="cd00448">
    <property type="entry name" value="YjgF_YER057c_UK114_family"/>
    <property type="match status" value="1"/>
</dbReference>
<dbReference type="InterPro" id="IPR006175">
    <property type="entry name" value="YjgF/YER057c/UK114"/>
</dbReference>
<dbReference type="Gene3D" id="3.30.1330.40">
    <property type="entry name" value="RutC-like"/>
    <property type="match status" value="1"/>
</dbReference>
<dbReference type="InterPro" id="IPR035959">
    <property type="entry name" value="RutC-like_sf"/>
</dbReference>
<accession>A0A654KF37</accession>
<sequence>MNKKIIQTELAPAAIGPYSQGVLIESTKTLYMSGQIGLVPGTNNLISDVLEDQVKQVFENIREIVKEAGGDLNNIVKLTLFMVDLKDFSIVNEIMKSFFDQPFPARSTVEISELPKGALFEAEAIAVF</sequence>
<evidence type="ECO:0000256" key="1">
    <source>
        <dbReference type="ARBA" id="ARBA00010552"/>
    </source>
</evidence>
<organism evidence="2 3">
    <name type="scientific">Taylorella equigenitalis (strain MCE9)</name>
    <dbReference type="NCBI Taxonomy" id="937774"/>
    <lineage>
        <taxon>Bacteria</taxon>
        <taxon>Pseudomonadati</taxon>
        <taxon>Pseudomonadota</taxon>
        <taxon>Betaproteobacteria</taxon>
        <taxon>Burkholderiales</taxon>
        <taxon>Alcaligenaceae</taxon>
        <taxon>Taylorella</taxon>
    </lineage>
</organism>
<reference evidence="2 3" key="1">
    <citation type="journal article" date="2011" name="J. Bacteriol.">
        <title>Genome sequence of Taylorella equigenitalis MCE9, the causative agent of contagious equine metritis.</title>
        <authorList>
            <person name="Hebert L."/>
            <person name="Moumen B."/>
            <person name="Duquesne F."/>
            <person name="Breuil M.F."/>
            <person name="Laugier C."/>
            <person name="Batto J.M."/>
            <person name="Renault P."/>
            <person name="Petry S."/>
        </authorList>
    </citation>
    <scope>NUCLEOTIDE SEQUENCE [LARGE SCALE GENOMIC DNA]</scope>
    <source>
        <strain evidence="2 3">MCE9</strain>
    </source>
</reference>
<evidence type="ECO:0000313" key="3">
    <source>
        <dbReference type="Proteomes" id="UP000007472"/>
    </source>
</evidence>
<dbReference type="SUPFAM" id="SSF55298">
    <property type="entry name" value="YjgF-like"/>
    <property type="match status" value="1"/>
</dbReference>
<dbReference type="InterPro" id="IPR006056">
    <property type="entry name" value="RidA"/>
</dbReference>
<dbReference type="KEGG" id="teq:TEQUI_0065"/>
<evidence type="ECO:0000313" key="2">
    <source>
        <dbReference type="EMBL" id="ADU91021.1"/>
    </source>
</evidence>
<dbReference type="Proteomes" id="UP000007472">
    <property type="component" value="Chromosome"/>
</dbReference>
<gene>
    <name evidence="2" type="ordered locus">TEQUI_0065</name>
</gene>
<comment type="similarity">
    <text evidence="1">Belongs to the RutC family.</text>
</comment>
<name>A0A654KF37_TAYEM</name>
<dbReference type="PANTHER" id="PTHR11803:SF39">
    <property type="entry name" value="2-IMINOBUTANOATE_2-IMINOPROPANOATE DEAMINASE"/>
    <property type="match status" value="1"/>
</dbReference>
<dbReference type="GO" id="GO:0005829">
    <property type="term" value="C:cytosol"/>
    <property type="evidence" value="ECO:0007669"/>
    <property type="project" value="TreeGrafter"/>
</dbReference>
<dbReference type="AlphaFoldDB" id="A0A654KF37"/>
<dbReference type="NCBIfam" id="TIGR00004">
    <property type="entry name" value="Rid family detoxifying hydrolase"/>
    <property type="match status" value="1"/>
</dbReference>